<dbReference type="InterPro" id="IPR029787">
    <property type="entry name" value="Nucleotide_cyclase"/>
</dbReference>
<feature type="region of interest" description="Disordered" evidence="2">
    <location>
        <begin position="183"/>
        <end position="202"/>
    </location>
</feature>
<accession>A0AAW2YMM3</accession>
<feature type="non-terminal residue" evidence="3">
    <location>
        <position position="444"/>
    </location>
</feature>
<dbReference type="Proteomes" id="UP001431209">
    <property type="component" value="Unassembled WGS sequence"/>
</dbReference>
<dbReference type="SUPFAM" id="SSF55073">
    <property type="entry name" value="Nucleotide cyclase"/>
    <property type="match status" value="1"/>
</dbReference>
<keyword evidence="1" id="KW-0175">Coiled coil</keyword>
<sequence>MSDSLLCLYPETVEDAMKSAVEITTAYKEGITDKKMLQEEMRIAIHHGRVKLGSLHYPNQKIEMAAFSDTLTTTQNLQKLARKLGMYILTTNEVIDRVIHIKDHKIGETTVQYCRLGRFRFLNEKNSTPTNHFNSLSKSSYNQTTSPPLPRSMSPSRNNSRNGLQNPLASSIASPILSKSSPLSGSAINNKDTTVTTTLQPSKNPDAMEFYEVYDRKWNNRLYSDERKREFLKGVNFFQHRKFIAAMNVFNKLYKANDADQISRFYMRVCKMYQQTDLPSDWDGTILLDANNEPNPMGSKSNSFYLQSGITAYFYLGDEQVLSGGKDKEEEIRLLNDSLSEKSVTIKDMKSILSVKEQEISRLNEITELLIKEKRQEVDKVRQNLDKEKKRVEVLEKKMGIEERRPKRIGSSGCFPWLSGASSPTSKNKVTPVRATTPNNARKY</sequence>
<gene>
    <name evidence="3" type="ORF">AKO1_005809</name>
</gene>
<feature type="coiled-coil region" evidence="1">
    <location>
        <begin position="364"/>
        <end position="405"/>
    </location>
</feature>
<feature type="region of interest" description="Disordered" evidence="2">
    <location>
        <begin position="412"/>
        <end position="444"/>
    </location>
</feature>
<feature type="compositionally biased region" description="Polar residues" evidence="2">
    <location>
        <begin position="127"/>
        <end position="145"/>
    </location>
</feature>
<feature type="compositionally biased region" description="Polar residues" evidence="2">
    <location>
        <begin position="420"/>
        <end position="444"/>
    </location>
</feature>
<evidence type="ECO:0000256" key="2">
    <source>
        <dbReference type="SAM" id="MobiDB-lite"/>
    </source>
</evidence>
<keyword evidence="4" id="KW-1185">Reference proteome</keyword>
<name>A0AAW2YMM3_9EUKA</name>
<feature type="compositionally biased region" description="Low complexity" evidence="2">
    <location>
        <begin position="151"/>
        <end position="168"/>
    </location>
</feature>
<feature type="compositionally biased region" description="Polar residues" evidence="2">
    <location>
        <begin position="189"/>
        <end position="202"/>
    </location>
</feature>
<protein>
    <submittedName>
        <fullName evidence="3">Uncharacterized protein</fullName>
    </submittedName>
</protein>
<dbReference type="AlphaFoldDB" id="A0AAW2YMM3"/>
<evidence type="ECO:0000256" key="1">
    <source>
        <dbReference type="SAM" id="Coils"/>
    </source>
</evidence>
<organism evidence="3 4">
    <name type="scientific">Acrasis kona</name>
    <dbReference type="NCBI Taxonomy" id="1008807"/>
    <lineage>
        <taxon>Eukaryota</taxon>
        <taxon>Discoba</taxon>
        <taxon>Heterolobosea</taxon>
        <taxon>Tetramitia</taxon>
        <taxon>Eutetramitia</taxon>
        <taxon>Acrasidae</taxon>
        <taxon>Acrasis</taxon>
    </lineage>
</organism>
<evidence type="ECO:0000313" key="4">
    <source>
        <dbReference type="Proteomes" id="UP001431209"/>
    </source>
</evidence>
<proteinExistence type="predicted"/>
<evidence type="ECO:0000313" key="3">
    <source>
        <dbReference type="EMBL" id="KAL0477367.1"/>
    </source>
</evidence>
<reference evidence="3 4" key="1">
    <citation type="submission" date="2024-03" db="EMBL/GenBank/DDBJ databases">
        <title>The Acrasis kona genome and developmental transcriptomes reveal deep origins of eukaryotic multicellular pathways.</title>
        <authorList>
            <person name="Sheikh S."/>
            <person name="Fu C.-J."/>
            <person name="Brown M.W."/>
            <person name="Baldauf S.L."/>
        </authorList>
    </citation>
    <scope>NUCLEOTIDE SEQUENCE [LARGE SCALE GENOMIC DNA]</scope>
    <source>
        <strain evidence="3 4">ATCC MYA-3509</strain>
    </source>
</reference>
<dbReference type="Gene3D" id="3.30.70.1230">
    <property type="entry name" value="Nucleotide cyclase"/>
    <property type="match status" value="1"/>
</dbReference>
<feature type="region of interest" description="Disordered" evidence="2">
    <location>
        <begin position="127"/>
        <end position="168"/>
    </location>
</feature>
<comment type="caution">
    <text evidence="3">The sequence shown here is derived from an EMBL/GenBank/DDBJ whole genome shotgun (WGS) entry which is preliminary data.</text>
</comment>
<dbReference type="EMBL" id="JAOPGA020000167">
    <property type="protein sequence ID" value="KAL0477367.1"/>
    <property type="molecule type" value="Genomic_DNA"/>
</dbReference>